<keyword evidence="3" id="KW-1185">Reference proteome</keyword>
<proteinExistence type="predicted"/>
<feature type="compositionally biased region" description="Low complexity" evidence="1">
    <location>
        <begin position="153"/>
        <end position="170"/>
    </location>
</feature>
<sequence length="351" mass="36614">MSAPSSDSSYIIPSPVARDAADADDAADDADELDSLPSISTGVLDEDDSSSDGGRSVDSDAQREWEASLEQLQLLLTMVLIPFAGKYFGRKFAYWILPNTHKDTVPPAQGLPPTPITAQENLIARDIKMVATPTQAPRLDPDWGIVWPARADGAAGAAPAEGGEEQAAGEAGEEEPNEGGAGLDLAAALLVVGGAEADPAGAEALGVEVAAAVGGLELGGEHDAADEVEERGEAVEGQQREGDGGGLDEAGDEAVDGGDPRQHGDEHGEVDGRHGPVDVGGDDVADQRRDEQRPEQLEHAEDDGDEALHCVLFLVVSCVFDGSGWSEAGFWFDWGSAAHVSQSRRECVDEF</sequence>
<feature type="compositionally biased region" description="Low complexity" evidence="1">
    <location>
        <begin position="1"/>
        <end position="18"/>
    </location>
</feature>
<protein>
    <submittedName>
        <fullName evidence="2">Uncharacterized protein</fullName>
    </submittedName>
</protein>
<dbReference type="InterPro" id="IPR037652">
    <property type="entry name" value="Mim2"/>
</dbReference>
<feature type="compositionally biased region" description="Acidic residues" evidence="1">
    <location>
        <begin position="22"/>
        <end position="34"/>
    </location>
</feature>
<dbReference type="GeneID" id="41967531"/>
<feature type="compositionally biased region" description="Basic and acidic residues" evidence="1">
    <location>
        <begin position="223"/>
        <end position="243"/>
    </location>
</feature>
<evidence type="ECO:0000313" key="2">
    <source>
        <dbReference type="EMBL" id="TPX15750.1"/>
    </source>
</evidence>
<evidence type="ECO:0000313" key="3">
    <source>
        <dbReference type="Proteomes" id="UP000319257"/>
    </source>
</evidence>
<feature type="region of interest" description="Disordered" evidence="1">
    <location>
        <begin position="1"/>
        <end position="62"/>
    </location>
</feature>
<comment type="caution">
    <text evidence="2">The sequence shown here is derived from an EMBL/GenBank/DDBJ whole genome shotgun (WGS) entry which is preliminary data.</text>
</comment>
<evidence type="ECO:0000256" key="1">
    <source>
        <dbReference type="SAM" id="MobiDB-lite"/>
    </source>
</evidence>
<dbReference type="STRING" id="1093900.A0A507BGT6"/>
<dbReference type="GO" id="GO:0005741">
    <property type="term" value="C:mitochondrial outer membrane"/>
    <property type="evidence" value="ECO:0007669"/>
    <property type="project" value="TreeGrafter"/>
</dbReference>
<dbReference type="AlphaFoldDB" id="A0A507BGT6"/>
<feature type="region of interest" description="Disordered" evidence="1">
    <location>
        <begin position="153"/>
        <end position="180"/>
    </location>
</feature>
<gene>
    <name evidence="2" type="ORF">E0L32_000084</name>
</gene>
<dbReference type="RefSeq" id="XP_030997461.1">
    <property type="nucleotide sequence ID" value="XM_031143227.1"/>
</dbReference>
<feature type="compositionally biased region" description="Basic and acidic residues" evidence="1">
    <location>
        <begin position="285"/>
        <end position="299"/>
    </location>
</feature>
<reference evidence="2 3" key="1">
    <citation type="submission" date="2019-06" db="EMBL/GenBank/DDBJ databases">
        <title>Draft genome sequence of the filamentous fungus Phialemoniopsis curvata isolated from diesel fuel.</title>
        <authorList>
            <person name="Varaljay V.A."/>
            <person name="Lyon W.J."/>
            <person name="Crouch A.L."/>
            <person name="Drake C.E."/>
            <person name="Hollomon J.M."/>
            <person name="Nadeau L.J."/>
            <person name="Nunn H.S."/>
            <person name="Stevenson B.S."/>
            <person name="Bojanowski C.L."/>
            <person name="Crookes-Goodson W.J."/>
        </authorList>
    </citation>
    <scope>NUCLEOTIDE SEQUENCE [LARGE SCALE GENOMIC DNA]</scope>
    <source>
        <strain evidence="2 3">D216</strain>
    </source>
</reference>
<dbReference type="OrthoDB" id="5555533at2759"/>
<dbReference type="PANTHER" id="PTHR28230:SF1">
    <property type="entry name" value="MITOCHONDRIAL IMPORT PROTEIN 2"/>
    <property type="match status" value="1"/>
</dbReference>
<feature type="region of interest" description="Disordered" evidence="1">
    <location>
        <begin position="223"/>
        <end position="302"/>
    </location>
</feature>
<dbReference type="GO" id="GO:0070096">
    <property type="term" value="P:mitochondrial outer membrane translocase complex assembly"/>
    <property type="evidence" value="ECO:0007669"/>
    <property type="project" value="InterPro"/>
</dbReference>
<dbReference type="EMBL" id="SKBQ01000001">
    <property type="protein sequence ID" value="TPX15750.1"/>
    <property type="molecule type" value="Genomic_DNA"/>
</dbReference>
<dbReference type="Proteomes" id="UP000319257">
    <property type="component" value="Unassembled WGS sequence"/>
</dbReference>
<name>A0A507BGT6_9PEZI</name>
<dbReference type="GO" id="GO:0045040">
    <property type="term" value="P:protein insertion into mitochondrial outer membrane"/>
    <property type="evidence" value="ECO:0007669"/>
    <property type="project" value="InterPro"/>
</dbReference>
<feature type="compositionally biased region" description="Basic and acidic residues" evidence="1">
    <location>
        <begin position="258"/>
        <end position="276"/>
    </location>
</feature>
<accession>A0A507BGT6</accession>
<dbReference type="Pfam" id="PF19117">
    <property type="entry name" value="Mim2"/>
    <property type="match status" value="1"/>
</dbReference>
<dbReference type="InParanoid" id="A0A507BGT6"/>
<dbReference type="PANTHER" id="PTHR28230">
    <property type="entry name" value="CHROMOSOME 1, WHOLE GENOME SHOTGUN SEQUENCE"/>
    <property type="match status" value="1"/>
</dbReference>
<organism evidence="2 3">
    <name type="scientific">Thyridium curvatum</name>
    <dbReference type="NCBI Taxonomy" id="1093900"/>
    <lineage>
        <taxon>Eukaryota</taxon>
        <taxon>Fungi</taxon>
        <taxon>Dikarya</taxon>
        <taxon>Ascomycota</taxon>
        <taxon>Pezizomycotina</taxon>
        <taxon>Sordariomycetes</taxon>
        <taxon>Sordariomycetidae</taxon>
        <taxon>Thyridiales</taxon>
        <taxon>Thyridiaceae</taxon>
        <taxon>Thyridium</taxon>
    </lineage>
</organism>